<dbReference type="InterPro" id="IPR047218">
    <property type="entry name" value="YocR/YhdH-like"/>
</dbReference>
<dbReference type="PRINTS" id="PR00176">
    <property type="entry name" value="NANEUSMPORT"/>
</dbReference>
<reference evidence="7" key="1">
    <citation type="journal article" date="2015" name="Nature">
        <title>Complex archaea that bridge the gap between prokaryotes and eukaryotes.</title>
        <authorList>
            <person name="Spang A."/>
            <person name="Saw J.H."/>
            <person name="Jorgensen S.L."/>
            <person name="Zaremba-Niedzwiedzka K."/>
            <person name="Martijn J."/>
            <person name="Lind A.E."/>
            <person name="van Eijk R."/>
            <person name="Schleper C."/>
            <person name="Guy L."/>
            <person name="Ettema T.J."/>
        </authorList>
    </citation>
    <scope>NUCLEOTIDE SEQUENCE</scope>
</reference>
<evidence type="ECO:0000256" key="6">
    <source>
        <dbReference type="SAM" id="Phobius"/>
    </source>
</evidence>
<evidence type="ECO:0000256" key="1">
    <source>
        <dbReference type="ARBA" id="ARBA00004141"/>
    </source>
</evidence>
<gene>
    <name evidence="7" type="ORF">LCGC14_0664950</name>
</gene>
<dbReference type="PANTHER" id="PTHR42948:SF1">
    <property type="entry name" value="TRANSPORTER"/>
    <property type="match status" value="1"/>
</dbReference>
<feature type="transmembrane region" description="Helical" evidence="6">
    <location>
        <begin position="308"/>
        <end position="330"/>
    </location>
</feature>
<evidence type="ECO:0000256" key="5">
    <source>
        <dbReference type="ARBA" id="ARBA00023136"/>
    </source>
</evidence>
<feature type="transmembrane region" description="Helical" evidence="6">
    <location>
        <begin position="350"/>
        <end position="373"/>
    </location>
</feature>
<comment type="caution">
    <text evidence="7">The sequence shown here is derived from an EMBL/GenBank/DDBJ whole genome shotgun (WGS) entry which is preliminary data.</text>
</comment>
<evidence type="ECO:0000256" key="2">
    <source>
        <dbReference type="ARBA" id="ARBA00022448"/>
    </source>
</evidence>
<dbReference type="PANTHER" id="PTHR42948">
    <property type="entry name" value="TRANSPORTER"/>
    <property type="match status" value="1"/>
</dbReference>
<dbReference type="CDD" id="cd10336">
    <property type="entry name" value="SLC6sbd_Tyt1-Like"/>
    <property type="match status" value="1"/>
</dbReference>
<keyword evidence="3 6" id="KW-0812">Transmembrane</keyword>
<evidence type="ECO:0000256" key="3">
    <source>
        <dbReference type="ARBA" id="ARBA00022692"/>
    </source>
</evidence>
<feature type="transmembrane region" description="Helical" evidence="6">
    <location>
        <begin position="385"/>
        <end position="407"/>
    </location>
</feature>
<keyword evidence="2" id="KW-0813">Transport</keyword>
<feature type="transmembrane region" description="Helical" evidence="6">
    <location>
        <begin position="178"/>
        <end position="196"/>
    </location>
</feature>
<dbReference type="GO" id="GO:0016020">
    <property type="term" value="C:membrane"/>
    <property type="evidence" value="ECO:0007669"/>
    <property type="project" value="UniProtKB-SubCell"/>
</dbReference>
<dbReference type="EMBL" id="LAZR01001288">
    <property type="protein sequence ID" value="KKN47238.1"/>
    <property type="molecule type" value="Genomic_DNA"/>
</dbReference>
<dbReference type="PROSITE" id="PS50267">
    <property type="entry name" value="NA_NEUROTRAN_SYMP_3"/>
    <property type="match status" value="1"/>
</dbReference>
<feature type="transmembrane region" description="Helical" evidence="6">
    <location>
        <begin position="148"/>
        <end position="166"/>
    </location>
</feature>
<evidence type="ECO:0000256" key="4">
    <source>
        <dbReference type="ARBA" id="ARBA00022989"/>
    </source>
</evidence>
<protein>
    <recommendedName>
        <fullName evidence="8">Sodium-dependent transporter</fullName>
    </recommendedName>
</protein>
<comment type="subcellular location">
    <subcellularLocation>
        <location evidence="1">Membrane</location>
        <topology evidence="1">Multi-pass membrane protein</topology>
    </subcellularLocation>
</comment>
<evidence type="ECO:0000313" key="7">
    <source>
        <dbReference type="EMBL" id="KKN47238.1"/>
    </source>
</evidence>
<keyword evidence="5 6" id="KW-0472">Membrane</keyword>
<feature type="transmembrane region" description="Helical" evidence="6">
    <location>
        <begin position="216"/>
        <end position="240"/>
    </location>
</feature>
<feature type="transmembrane region" description="Helical" evidence="6">
    <location>
        <begin position="427"/>
        <end position="447"/>
    </location>
</feature>
<organism evidence="7">
    <name type="scientific">marine sediment metagenome</name>
    <dbReference type="NCBI Taxonomy" id="412755"/>
    <lineage>
        <taxon>unclassified sequences</taxon>
        <taxon>metagenomes</taxon>
        <taxon>ecological metagenomes</taxon>
    </lineage>
</organism>
<feature type="transmembrane region" description="Helical" evidence="6">
    <location>
        <begin position="252"/>
        <end position="274"/>
    </location>
</feature>
<name>A0A0F9U0Q3_9ZZZZ</name>
<proteinExistence type="predicted"/>
<keyword evidence="4 6" id="KW-1133">Transmembrane helix</keyword>
<feature type="transmembrane region" description="Helical" evidence="6">
    <location>
        <begin position="45"/>
        <end position="65"/>
    </location>
</feature>
<sequence length="453" mass="49044">MDGQETIKRGTWGSKTAFILAATGSAIGLGNIWRFPAMVSQNGGAVFVLVYILAVALIGFTVMLAELTIGRHTQKNPVGAIGHIKPRSPWKFIGYLGVITGICILSYYSVVAGWTVGYIVKTATGAFSGEVTSQLTEKIYTEFTSNPIQVIFLLFLFIGMTTYIVSKGVKKGIERWTKVLMPILFLLIIFLAVRALTLPGASAGLTYYLNPDFSKLSGTVVLFALGQAFFSLSLGMGTMITYGSYISKSDNLVSSAGWVTFSDTFIALLAGLIIFPTLAFSGQLGNVGGFGLVFKVFPIIFSQIPGGYIFALLFFSLLCVAALTSTISLLEVPVAYLVDEREWSRKKAALLVGFLSFVIGVPAALSFGGMKIFTKIDFFGKFDFIFGNISLAVGALLICVFVGYVWGVKNAIKEIFSGNHKFKIKPLWVFSLKFLSPLAVIIILIFIKKLVSG</sequence>
<evidence type="ECO:0008006" key="8">
    <source>
        <dbReference type="Google" id="ProtNLM"/>
    </source>
</evidence>
<dbReference type="NCBIfam" id="NF037979">
    <property type="entry name" value="Na_transp"/>
    <property type="match status" value="1"/>
</dbReference>
<dbReference type="SUPFAM" id="SSF161070">
    <property type="entry name" value="SNF-like"/>
    <property type="match status" value="1"/>
</dbReference>
<accession>A0A0F9U0Q3</accession>
<feature type="transmembrane region" description="Helical" evidence="6">
    <location>
        <begin position="92"/>
        <end position="110"/>
    </location>
</feature>
<feature type="transmembrane region" description="Helical" evidence="6">
    <location>
        <begin position="12"/>
        <end position="33"/>
    </location>
</feature>
<dbReference type="Pfam" id="PF00209">
    <property type="entry name" value="SNF"/>
    <property type="match status" value="2"/>
</dbReference>
<dbReference type="InterPro" id="IPR037272">
    <property type="entry name" value="SNS_sf"/>
</dbReference>
<dbReference type="InterPro" id="IPR000175">
    <property type="entry name" value="Na/ntran_symport"/>
</dbReference>
<dbReference type="AlphaFoldDB" id="A0A0F9U0Q3"/>